<dbReference type="EMBL" id="HBUE01078653">
    <property type="protein sequence ID" value="CAG6476522.1"/>
    <property type="molecule type" value="Transcribed_RNA"/>
</dbReference>
<evidence type="ECO:0000313" key="1">
    <source>
        <dbReference type="EMBL" id="CAG6476522.1"/>
    </source>
</evidence>
<name>A0A8D8BJB5_CULPI</name>
<protein>
    <submittedName>
        <fullName evidence="1">(northern house mosquito) hypothetical protein</fullName>
    </submittedName>
</protein>
<proteinExistence type="predicted"/>
<organism evidence="1">
    <name type="scientific">Culex pipiens</name>
    <name type="common">House mosquito</name>
    <dbReference type="NCBI Taxonomy" id="7175"/>
    <lineage>
        <taxon>Eukaryota</taxon>
        <taxon>Metazoa</taxon>
        <taxon>Ecdysozoa</taxon>
        <taxon>Arthropoda</taxon>
        <taxon>Hexapoda</taxon>
        <taxon>Insecta</taxon>
        <taxon>Pterygota</taxon>
        <taxon>Neoptera</taxon>
        <taxon>Endopterygota</taxon>
        <taxon>Diptera</taxon>
        <taxon>Nematocera</taxon>
        <taxon>Culicoidea</taxon>
        <taxon>Culicidae</taxon>
        <taxon>Culicinae</taxon>
        <taxon>Culicini</taxon>
        <taxon>Culex</taxon>
        <taxon>Culex</taxon>
    </lineage>
</organism>
<dbReference type="AlphaFoldDB" id="A0A8D8BJB5"/>
<accession>A0A8D8BJB5</accession>
<sequence length="141" mass="16243">MSRRGQTTSPLRVRLRCPDRERYVQLLQHGTQTVLLRIEAVQGRFEPDDELLREERKHRIGSFHSGLQKVRPAGRVQALYEIQADLQPVGRVHVQAVRRRSLRCPDEATIDQFAFSVQIAETILPQLPLQLPTRCCLLRVG</sequence>
<reference evidence="1" key="1">
    <citation type="submission" date="2021-05" db="EMBL/GenBank/DDBJ databases">
        <authorList>
            <person name="Alioto T."/>
            <person name="Alioto T."/>
            <person name="Gomez Garrido J."/>
        </authorList>
    </citation>
    <scope>NUCLEOTIDE SEQUENCE</scope>
</reference>